<evidence type="ECO:0000256" key="6">
    <source>
        <dbReference type="ARBA" id="ARBA00023136"/>
    </source>
</evidence>
<feature type="transmembrane region" description="Helical" evidence="7">
    <location>
        <begin position="384"/>
        <end position="405"/>
    </location>
</feature>
<dbReference type="PROSITE" id="PS50850">
    <property type="entry name" value="MFS"/>
    <property type="match status" value="1"/>
</dbReference>
<evidence type="ECO:0000313" key="10">
    <source>
        <dbReference type="Proteomes" id="UP001595904"/>
    </source>
</evidence>
<comment type="caution">
    <text evidence="9">The sequence shown here is derived from an EMBL/GenBank/DDBJ whole genome shotgun (WGS) entry which is preliminary data.</text>
</comment>
<feature type="transmembrane region" description="Helical" evidence="7">
    <location>
        <begin position="268"/>
        <end position="286"/>
    </location>
</feature>
<dbReference type="CDD" id="cd06173">
    <property type="entry name" value="MFS_MefA_like"/>
    <property type="match status" value="1"/>
</dbReference>
<feature type="transmembrane region" description="Helical" evidence="7">
    <location>
        <begin position="89"/>
        <end position="110"/>
    </location>
</feature>
<proteinExistence type="predicted"/>
<keyword evidence="6 7" id="KW-0472">Membrane</keyword>
<keyword evidence="10" id="KW-1185">Reference proteome</keyword>
<evidence type="ECO:0000256" key="5">
    <source>
        <dbReference type="ARBA" id="ARBA00022989"/>
    </source>
</evidence>
<dbReference type="Proteomes" id="UP001595904">
    <property type="component" value="Unassembled WGS sequence"/>
</dbReference>
<keyword evidence="5 7" id="KW-1133">Transmembrane helix</keyword>
<feature type="transmembrane region" description="Helical" evidence="7">
    <location>
        <begin position="298"/>
        <end position="315"/>
    </location>
</feature>
<dbReference type="InterPro" id="IPR020846">
    <property type="entry name" value="MFS_dom"/>
</dbReference>
<name>A0ABV8T6P4_9GAMM</name>
<evidence type="ECO:0000256" key="7">
    <source>
        <dbReference type="SAM" id="Phobius"/>
    </source>
</evidence>
<reference evidence="10" key="1">
    <citation type="journal article" date="2019" name="Int. J. Syst. Evol. Microbiol.">
        <title>The Global Catalogue of Microorganisms (GCM) 10K type strain sequencing project: providing services to taxonomists for standard genome sequencing and annotation.</title>
        <authorList>
            <consortium name="The Broad Institute Genomics Platform"/>
            <consortium name="The Broad Institute Genome Sequencing Center for Infectious Disease"/>
            <person name="Wu L."/>
            <person name="Ma J."/>
        </authorList>
    </citation>
    <scope>NUCLEOTIDE SEQUENCE [LARGE SCALE GENOMIC DNA]</scope>
    <source>
        <strain evidence="10">CGMCC 1.10759</strain>
    </source>
</reference>
<feature type="transmembrane region" description="Helical" evidence="7">
    <location>
        <begin position="173"/>
        <end position="201"/>
    </location>
</feature>
<evidence type="ECO:0000256" key="3">
    <source>
        <dbReference type="ARBA" id="ARBA00022475"/>
    </source>
</evidence>
<keyword evidence="3" id="KW-1003">Cell membrane</keyword>
<evidence type="ECO:0000256" key="4">
    <source>
        <dbReference type="ARBA" id="ARBA00022692"/>
    </source>
</evidence>
<feature type="transmembrane region" description="Helical" evidence="7">
    <location>
        <begin position="59"/>
        <end position="77"/>
    </location>
</feature>
<evidence type="ECO:0000313" key="9">
    <source>
        <dbReference type="EMBL" id="MFC4314618.1"/>
    </source>
</evidence>
<dbReference type="Pfam" id="PF05977">
    <property type="entry name" value="MFS_3"/>
    <property type="match status" value="1"/>
</dbReference>
<feature type="transmembrane region" description="Helical" evidence="7">
    <location>
        <begin position="148"/>
        <end position="167"/>
    </location>
</feature>
<feature type="transmembrane region" description="Helical" evidence="7">
    <location>
        <begin position="356"/>
        <end position="378"/>
    </location>
</feature>
<keyword evidence="4 7" id="KW-0812">Transmembrane</keyword>
<dbReference type="PANTHER" id="PTHR23513">
    <property type="entry name" value="INTEGRAL MEMBRANE EFFLUX PROTEIN-RELATED"/>
    <property type="match status" value="1"/>
</dbReference>
<feature type="transmembrane region" description="Helical" evidence="7">
    <location>
        <begin position="116"/>
        <end position="136"/>
    </location>
</feature>
<evidence type="ECO:0000256" key="1">
    <source>
        <dbReference type="ARBA" id="ARBA00004651"/>
    </source>
</evidence>
<dbReference type="EMBL" id="JBHSDU010000015">
    <property type="protein sequence ID" value="MFC4314618.1"/>
    <property type="molecule type" value="Genomic_DNA"/>
</dbReference>
<feature type="transmembrane region" description="Helical" evidence="7">
    <location>
        <begin position="235"/>
        <end position="256"/>
    </location>
</feature>
<dbReference type="Gene3D" id="1.20.1250.20">
    <property type="entry name" value="MFS general substrate transporter like domains"/>
    <property type="match status" value="1"/>
</dbReference>
<keyword evidence="2" id="KW-0813">Transport</keyword>
<evidence type="ECO:0000259" key="8">
    <source>
        <dbReference type="PROSITE" id="PS50850"/>
    </source>
</evidence>
<comment type="subcellular location">
    <subcellularLocation>
        <location evidence="1">Cell membrane</location>
        <topology evidence="1">Multi-pass membrane protein</topology>
    </subcellularLocation>
</comment>
<protein>
    <submittedName>
        <fullName evidence="9">MFS transporter</fullName>
    </submittedName>
</protein>
<dbReference type="InterPro" id="IPR010290">
    <property type="entry name" value="TM_effector"/>
</dbReference>
<dbReference type="SUPFAM" id="SSF103473">
    <property type="entry name" value="MFS general substrate transporter"/>
    <property type="match status" value="1"/>
</dbReference>
<evidence type="ECO:0000256" key="2">
    <source>
        <dbReference type="ARBA" id="ARBA00022448"/>
    </source>
</evidence>
<dbReference type="RefSeq" id="WP_380605938.1">
    <property type="nucleotide sequence ID" value="NZ_JBHSDU010000015.1"/>
</dbReference>
<gene>
    <name evidence="9" type="ORF">ACFPN2_36465</name>
</gene>
<feature type="transmembrane region" description="Helical" evidence="7">
    <location>
        <begin position="321"/>
        <end position="344"/>
    </location>
</feature>
<feature type="domain" description="Major facilitator superfamily (MFS) profile" evidence="8">
    <location>
        <begin position="23"/>
        <end position="410"/>
    </location>
</feature>
<dbReference type="PANTHER" id="PTHR23513:SF11">
    <property type="entry name" value="STAPHYLOFERRIN A TRANSPORTER"/>
    <property type="match status" value="1"/>
</dbReference>
<accession>A0ABV8T6P4</accession>
<sequence length="556" mass="59916">MAIAEDSAPTQRWTAFEPLRERTFRRIWSASVLSNFGQLIQGVGAAWEMTRLTSSPSMVALVQTALMLPLMLVAVPAGAIADMFDRRKIALAGLTFATICALTLTTIAMLNLTTPWVLLCFSSLIGVGVALYGPAWQASVSEQVKPEQLPAAVGLASVSYNIARSFGPAVGGLIVLAAGATAAFAVNALMYLPLIVAFFLWRREHVPARLPPERLHRAIISGARYAIHSPPIRIVLVRAFTLGLAAASISALTPLVARNLLAGNASTFGLLLGANGVGAVLGALVVSGVRNRMKPENAVRLCAIVASVMIVIIALSTNIVITALALSVTGAAYMLNIALLNVGVQLSAPRWVTARAIAWFQASLTGGIAIGAWMWGVIASDWGVSHALIASGITLILTPLIGLVLPMPPVSTADVEMVELANEPEVGLALTGRSGPIVIEIDYRVYPDAARQFYDVMLKMQRTRLRNGAFDWSLSRDIADPELWTERYHCPTWADYLRLRTRFTHADRELQTMADAFHTAGAGARVRRRLERPFGSVRWRAETPDPSRDPISIYTP</sequence>
<dbReference type="InterPro" id="IPR036259">
    <property type="entry name" value="MFS_trans_sf"/>
</dbReference>
<organism evidence="9 10">
    <name type="scientific">Steroidobacter flavus</name>
    <dbReference type="NCBI Taxonomy" id="1842136"/>
    <lineage>
        <taxon>Bacteria</taxon>
        <taxon>Pseudomonadati</taxon>
        <taxon>Pseudomonadota</taxon>
        <taxon>Gammaproteobacteria</taxon>
        <taxon>Steroidobacterales</taxon>
        <taxon>Steroidobacteraceae</taxon>
        <taxon>Steroidobacter</taxon>
    </lineage>
</organism>